<name>A0A560HFT9_9PROT</name>
<gene>
    <name evidence="1" type="ORF">FBZ90_102255</name>
</gene>
<dbReference type="NCBIfam" id="TIGR02574">
    <property type="entry name" value="stabl_TIGR02574"/>
    <property type="match status" value="1"/>
</dbReference>
<protein>
    <submittedName>
        <fullName evidence="1">Putative addiction module component (TIGR02574 family)</fullName>
    </submittedName>
</protein>
<dbReference type="RefSeq" id="WP_145729701.1">
    <property type="nucleotide sequence ID" value="NZ_VITR01000002.1"/>
</dbReference>
<accession>A0A560HFT9</accession>
<dbReference type="EMBL" id="VITR01000002">
    <property type="protein sequence ID" value="TWB45298.1"/>
    <property type="molecule type" value="Genomic_DNA"/>
</dbReference>
<sequence length="69" mass="7808">MATIDYSHMTPAEKLSLIGEIWESIEADAIPLTEAQNAEIKRRLDTLDDDIRHGIDADALEAELDRRFP</sequence>
<reference evidence="1 2" key="1">
    <citation type="submission" date="2019-06" db="EMBL/GenBank/DDBJ databases">
        <title>Genomic Encyclopedia of Type Strains, Phase IV (KMG-V): Genome sequencing to study the core and pangenomes of soil and plant-associated prokaryotes.</title>
        <authorList>
            <person name="Whitman W."/>
        </authorList>
    </citation>
    <scope>NUCLEOTIDE SEQUENCE [LARGE SCALE GENOMIC DNA]</scope>
    <source>
        <strain evidence="1 2">BR 11622</strain>
    </source>
</reference>
<dbReference type="InterPro" id="IPR013406">
    <property type="entry name" value="CHP02574_addiction_mod"/>
</dbReference>
<comment type="caution">
    <text evidence="1">The sequence shown here is derived from an EMBL/GenBank/DDBJ whole genome shotgun (WGS) entry which is preliminary data.</text>
</comment>
<dbReference type="OrthoDB" id="7173839at2"/>
<dbReference type="Proteomes" id="UP000315751">
    <property type="component" value="Unassembled WGS sequence"/>
</dbReference>
<dbReference type="AlphaFoldDB" id="A0A560HFT9"/>
<keyword evidence="2" id="KW-1185">Reference proteome</keyword>
<evidence type="ECO:0000313" key="2">
    <source>
        <dbReference type="Proteomes" id="UP000315751"/>
    </source>
</evidence>
<dbReference type="Pfam" id="PF09720">
    <property type="entry name" value="Unstab_antitox"/>
    <property type="match status" value="1"/>
</dbReference>
<proteinExistence type="predicted"/>
<evidence type="ECO:0000313" key="1">
    <source>
        <dbReference type="EMBL" id="TWB45298.1"/>
    </source>
</evidence>
<organism evidence="1 2">
    <name type="scientific">Nitrospirillum amazonense</name>
    <dbReference type="NCBI Taxonomy" id="28077"/>
    <lineage>
        <taxon>Bacteria</taxon>
        <taxon>Pseudomonadati</taxon>
        <taxon>Pseudomonadota</taxon>
        <taxon>Alphaproteobacteria</taxon>
        <taxon>Rhodospirillales</taxon>
        <taxon>Azospirillaceae</taxon>
        <taxon>Nitrospirillum</taxon>
    </lineage>
</organism>